<evidence type="ECO:0000256" key="4">
    <source>
        <dbReference type="ARBA" id="ARBA00029440"/>
    </source>
</evidence>
<dbReference type="InterPro" id="IPR006062">
    <property type="entry name" value="His_biosynth"/>
</dbReference>
<name>A0ABU0S3F4_9HYPH</name>
<keyword evidence="7" id="KW-1185">Reference proteome</keyword>
<proteinExistence type="inferred from homology"/>
<evidence type="ECO:0000256" key="5">
    <source>
        <dbReference type="RuleBase" id="RU003657"/>
    </source>
</evidence>
<dbReference type="Proteomes" id="UP001237780">
    <property type="component" value="Unassembled WGS sequence"/>
</dbReference>
<keyword evidence="2 5" id="KW-0028">Amino-acid biosynthesis</keyword>
<protein>
    <submittedName>
        <fullName evidence="6">Phosphoribosylformimino-5-aminoimidazole carboxamide ribotide isomerase</fullName>
        <ecNumber evidence="6">5.3.1.16</ecNumber>
    </submittedName>
</protein>
<evidence type="ECO:0000256" key="1">
    <source>
        <dbReference type="ARBA" id="ARBA00009667"/>
    </source>
</evidence>
<keyword evidence="3 5" id="KW-0368">Histidine biosynthesis</keyword>
<organism evidence="6 7">
    <name type="scientific">Phyllobacterium ifriqiyense</name>
    <dbReference type="NCBI Taxonomy" id="314238"/>
    <lineage>
        <taxon>Bacteria</taxon>
        <taxon>Pseudomonadati</taxon>
        <taxon>Pseudomonadota</taxon>
        <taxon>Alphaproteobacteria</taxon>
        <taxon>Hyphomicrobiales</taxon>
        <taxon>Phyllobacteriaceae</taxon>
        <taxon>Phyllobacterium</taxon>
    </lineage>
</organism>
<dbReference type="SUPFAM" id="SSF51366">
    <property type="entry name" value="Ribulose-phoshate binding barrel"/>
    <property type="match status" value="1"/>
</dbReference>
<evidence type="ECO:0000256" key="3">
    <source>
        <dbReference type="ARBA" id="ARBA00023102"/>
    </source>
</evidence>
<dbReference type="InterPro" id="IPR044524">
    <property type="entry name" value="Isoase_HisA-like"/>
</dbReference>
<dbReference type="Pfam" id="PF00977">
    <property type="entry name" value="His_biosynth"/>
    <property type="match status" value="1"/>
</dbReference>
<dbReference type="PANTHER" id="PTHR43090">
    <property type="entry name" value="1-(5-PHOSPHORIBOSYL)-5-[(5-PHOSPHORIBOSYLAMINO)METHYLIDENEAMINO] IMIDAZOLE-4-CARBOXAMIDE ISOMERASE"/>
    <property type="match status" value="1"/>
</dbReference>
<dbReference type="EMBL" id="JAUSZT010000002">
    <property type="protein sequence ID" value="MDQ0995298.1"/>
    <property type="molecule type" value="Genomic_DNA"/>
</dbReference>
<dbReference type="CDD" id="cd04723">
    <property type="entry name" value="HisA_HisF"/>
    <property type="match status" value="1"/>
</dbReference>
<evidence type="ECO:0000313" key="7">
    <source>
        <dbReference type="Proteomes" id="UP001237780"/>
    </source>
</evidence>
<evidence type="ECO:0000256" key="2">
    <source>
        <dbReference type="ARBA" id="ARBA00022605"/>
    </source>
</evidence>
<dbReference type="PANTHER" id="PTHR43090:SF2">
    <property type="entry name" value="1-(5-PHOSPHORIBOSYL)-5-[(5-PHOSPHORIBOSYLAMINO)METHYLIDENEAMINO] IMIDAZOLE-4-CARBOXAMIDE ISOMERASE"/>
    <property type="match status" value="1"/>
</dbReference>
<dbReference type="Gene3D" id="3.20.20.70">
    <property type="entry name" value="Aldolase class I"/>
    <property type="match status" value="1"/>
</dbReference>
<gene>
    <name evidence="6" type="ORF">QFZ34_000475</name>
</gene>
<dbReference type="RefSeq" id="WP_307276333.1">
    <property type="nucleotide sequence ID" value="NZ_JAUSZT010000002.1"/>
</dbReference>
<accession>A0ABU0S3F4</accession>
<dbReference type="InterPro" id="IPR011060">
    <property type="entry name" value="RibuloseP-bd_barrel"/>
</dbReference>
<reference evidence="6 7" key="1">
    <citation type="submission" date="2023-07" db="EMBL/GenBank/DDBJ databases">
        <title>Comparative genomics of wheat-associated soil bacteria to identify genetic determinants of phenazine resistance.</title>
        <authorList>
            <person name="Mouncey N."/>
        </authorList>
    </citation>
    <scope>NUCLEOTIDE SEQUENCE [LARGE SCALE GENOMIC DNA]</scope>
    <source>
        <strain evidence="6 7">W4I11</strain>
    </source>
</reference>
<dbReference type="InterPro" id="IPR013785">
    <property type="entry name" value="Aldolase_TIM"/>
</dbReference>
<comment type="similarity">
    <text evidence="1 5">Belongs to the HisA/HisF family.</text>
</comment>
<evidence type="ECO:0000313" key="6">
    <source>
        <dbReference type="EMBL" id="MDQ0995298.1"/>
    </source>
</evidence>
<dbReference type="EC" id="5.3.1.16" evidence="6"/>
<comment type="pathway">
    <text evidence="4">Amino-acid biosynthesis.</text>
</comment>
<comment type="caution">
    <text evidence="6">The sequence shown here is derived from an EMBL/GenBank/DDBJ whole genome shotgun (WGS) entry which is preliminary data.</text>
</comment>
<sequence>MHIIPVLDIKDGFVVRARMGERECYRPIETPLSQTARLLDVANGLRTVHPFEAFYIADLDAILHRDSTETVLARIEPLLDSYKIWLDAGFSQLHQFETILAKRGICPVLGSESQQDASLLRALRNHAQLVLSLDFRGDEFIGPSSILESNADWPERIIVMTLRRIGAGIGPDFDRLKAIKQRADGRIVMAAGGIRNIHDLERLEEIGISGALVATSLHDGTLNRQAIAGLLQ</sequence>
<keyword evidence="6" id="KW-0413">Isomerase</keyword>
<dbReference type="GO" id="GO:0003949">
    <property type="term" value="F:1-(5-phosphoribosyl)-5-[(5-phosphoribosylamino)methylideneamino]imidazole-4-carboxamide isomerase activity"/>
    <property type="evidence" value="ECO:0007669"/>
    <property type="project" value="UniProtKB-EC"/>
</dbReference>